<dbReference type="GO" id="GO:0051865">
    <property type="term" value="P:protein autoubiquitination"/>
    <property type="evidence" value="ECO:0007669"/>
    <property type="project" value="TreeGrafter"/>
</dbReference>
<dbReference type="GO" id="GO:0005634">
    <property type="term" value="C:nucleus"/>
    <property type="evidence" value="ECO:0007669"/>
    <property type="project" value="TreeGrafter"/>
</dbReference>
<sequence>MSSTKPLIYAELLPNIRQLSVLVALDAPCGPGTKAELSADGQRFILQHEGDITTLNLPGQAVSNFSLQKPVLGDKELSWRIPVAGQASRDSIENAQSNEAPWSAKELSEDAEFACRDCGTIIVEKETIKEWRDLPSENWAEMMEFWHCHKPDLPPEEASGSSRHAGHVHPEEIAASKGYGATSKFTARTGIGFIDLTTFLLYSTDCANLKITETTVNHQSLASCASCHHDIGHHDHDSRGIRIYKWSLALISSQPRSIKFPSLASILSSKCLEILNANCVSRLIFEPEIFSSGQQSSASHSTSATWPCSTTSTLCSLTISELSRQQPKMLSKMLSVESSRLLLWFLSPALIYSTSICPSTESGKFITTLPKLAMKVFWKVISADEAKTLLDGETAEGLMLPGDIVAAIGRNLAESALCLPPSARKFNKEWDVALMNRYQPSR</sequence>
<dbReference type="GO" id="GO:0031624">
    <property type="term" value="F:ubiquitin conjugating enzyme binding"/>
    <property type="evidence" value="ECO:0007669"/>
    <property type="project" value="TreeGrafter"/>
</dbReference>
<dbReference type="GO" id="GO:0000151">
    <property type="term" value="C:ubiquitin ligase complex"/>
    <property type="evidence" value="ECO:0007669"/>
    <property type="project" value="TreeGrafter"/>
</dbReference>
<gene>
    <name evidence="1" type="ORF">RSE6_02012</name>
</gene>
<evidence type="ECO:0000313" key="1">
    <source>
        <dbReference type="EMBL" id="CZT42159.1"/>
    </source>
</evidence>
<dbReference type="InterPro" id="IPR019193">
    <property type="entry name" value="UBQ-conj_enz_E2-bd_prot"/>
</dbReference>
<dbReference type="EMBL" id="FJVC01000078">
    <property type="protein sequence ID" value="CZT42159.1"/>
    <property type="molecule type" value="Genomic_DNA"/>
</dbReference>
<dbReference type="GO" id="GO:0006513">
    <property type="term" value="P:protein monoubiquitination"/>
    <property type="evidence" value="ECO:0007669"/>
    <property type="project" value="TreeGrafter"/>
</dbReference>
<keyword evidence="2" id="KW-1185">Reference proteome</keyword>
<evidence type="ECO:0008006" key="3">
    <source>
        <dbReference type="Google" id="ProtNLM"/>
    </source>
</evidence>
<dbReference type="PANTHER" id="PTHR31531">
    <property type="entry name" value="E3 UBIQUITIN-PROTEIN LIGASE E3D FAMILY MEMBER"/>
    <property type="match status" value="1"/>
</dbReference>
<proteinExistence type="predicted"/>
<dbReference type="GO" id="GO:0000209">
    <property type="term" value="P:protein polyubiquitination"/>
    <property type="evidence" value="ECO:0007669"/>
    <property type="project" value="TreeGrafter"/>
</dbReference>
<reference evidence="2" key="1">
    <citation type="submission" date="2016-03" db="EMBL/GenBank/DDBJ databases">
        <authorList>
            <person name="Guldener U."/>
        </authorList>
    </citation>
    <scope>NUCLEOTIDE SEQUENCE [LARGE SCALE GENOMIC DNA]</scope>
</reference>
<accession>A0A1E1LZ74</accession>
<organism evidence="1 2">
    <name type="scientific">Rhynchosporium secalis</name>
    <name type="common">Barley scald fungus</name>
    <dbReference type="NCBI Taxonomy" id="38038"/>
    <lineage>
        <taxon>Eukaryota</taxon>
        <taxon>Fungi</taxon>
        <taxon>Dikarya</taxon>
        <taxon>Ascomycota</taxon>
        <taxon>Pezizomycotina</taxon>
        <taxon>Leotiomycetes</taxon>
        <taxon>Helotiales</taxon>
        <taxon>Ploettnerulaceae</taxon>
        <taxon>Rhynchosporium</taxon>
    </lineage>
</organism>
<dbReference type="Proteomes" id="UP000177625">
    <property type="component" value="Unassembled WGS sequence"/>
</dbReference>
<name>A0A1E1LZ74_RHYSE</name>
<dbReference type="GO" id="GO:0043161">
    <property type="term" value="P:proteasome-mediated ubiquitin-dependent protein catabolic process"/>
    <property type="evidence" value="ECO:0007669"/>
    <property type="project" value="TreeGrafter"/>
</dbReference>
<dbReference type="PANTHER" id="PTHR31531:SF2">
    <property type="entry name" value="E3 UBIQUITIN-PROTEIN LIGASE E3D"/>
    <property type="match status" value="1"/>
</dbReference>
<dbReference type="GO" id="GO:0061630">
    <property type="term" value="F:ubiquitin protein ligase activity"/>
    <property type="evidence" value="ECO:0007669"/>
    <property type="project" value="TreeGrafter"/>
</dbReference>
<dbReference type="GO" id="GO:0005829">
    <property type="term" value="C:cytosol"/>
    <property type="evidence" value="ECO:0007669"/>
    <property type="project" value="TreeGrafter"/>
</dbReference>
<evidence type="ECO:0000313" key="2">
    <source>
        <dbReference type="Proteomes" id="UP000177625"/>
    </source>
</evidence>
<protein>
    <recommendedName>
        <fullName evidence="3">Ubiquitin-conjugating enzyme E2C-binding protein</fullName>
    </recommendedName>
</protein>
<dbReference type="GO" id="GO:0030332">
    <property type="term" value="F:cyclin binding"/>
    <property type="evidence" value="ECO:0007669"/>
    <property type="project" value="TreeGrafter"/>
</dbReference>
<dbReference type="AlphaFoldDB" id="A0A1E1LZ74"/>
<dbReference type="Pfam" id="PF09814">
    <property type="entry name" value="HECT_2"/>
    <property type="match status" value="1"/>
</dbReference>